<dbReference type="InterPro" id="IPR000157">
    <property type="entry name" value="TIR_dom"/>
</dbReference>
<dbReference type="InterPro" id="IPR025875">
    <property type="entry name" value="Leu-rich_rpt_4"/>
</dbReference>
<dbReference type="Pfam" id="PF12799">
    <property type="entry name" value="LRR_4"/>
    <property type="match status" value="5"/>
</dbReference>
<dbReference type="PROSITE" id="PS51450">
    <property type="entry name" value="LRR"/>
    <property type="match status" value="13"/>
</dbReference>
<dbReference type="InterPro" id="IPR032675">
    <property type="entry name" value="LRR_dom_sf"/>
</dbReference>
<accession>A0A2T5J492</accession>
<dbReference type="Gene3D" id="3.40.50.300">
    <property type="entry name" value="P-loop containing nucleotide triphosphate hydrolases"/>
    <property type="match status" value="1"/>
</dbReference>
<evidence type="ECO:0000313" key="5">
    <source>
        <dbReference type="Proteomes" id="UP000244223"/>
    </source>
</evidence>
<dbReference type="InterPro" id="IPR050576">
    <property type="entry name" value="Cilia_flagella_integrity"/>
</dbReference>
<reference evidence="4 5" key="1">
    <citation type="submission" date="2018-04" db="EMBL/GenBank/DDBJ databases">
        <title>Genomic Encyclopedia of Archaeal and Bacterial Type Strains, Phase II (KMG-II): from individual species to whole genera.</title>
        <authorList>
            <person name="Goeker M."/>
        </authorList>
    </citation>
    <scope>NUCLEOTIDE SEQUENCE [LARGE SCALE GENOMIC DNA]</scope>
    <source>
        <strain evidence="4 5">DSM 5822</strain>
    </source>
</reference>
<dbReference type="Pfam" id="PF13676">
    <property type="entry name" value="TIR_2"/>
    <property type="match status" value="1"/>
</dbReference>
<name>A0A2T5J492_9GAMM</name>
<proteinExistence type="predicted"/>
<dbReference type="Gene3D" id="3.80.10.10">
    <property type="entry name" value="Ribonuclease Inhibitor"/>
    <property type="match status" value="2"/>
</dbReference>
<dbReference type="Proteomes" id="UP000244223">
    <property type="component" value="Unassembled WGS sequence"/>
</dbReference>
<protein>
    <submittedName>
        <fullName evidence="4">Internalin A</fullName>
    </submittedName>
</protein>
<dbReference type="OrthoDB" id="2786233at2"/>
<dbReference type="RefSeq" id="WP_107864371.1">
    <property type="nucleotide sequence ID" value="NZ_QAON01000001.1"/>
</dbReference>
<gene>
    <name evidence="4" type="ORF">C8N29_101431</name>
</gene>
<dbReference type="SUPFAM" id="SSF52200">
    <property type="entry name" value="Toll/Interleukin receptor TIR domain"/>
    <property type="match status" value="1"/>
</dbReference>
<dbReference type="InterPro" id="IPR001611">
    <property type="entry name" value="Leu-rich_rpt"/>
</dbReference>
<keyword evidence="2" id="KW-0677">Repeat</keyword>
<keyword evidence="1" id="KW-0433">Leucine-rich repeat</keyword>
<dbReference type="GO" id="GO:0007165">
    <property type="term" value="P:signal transduction"/>
    <property type="evidence" value="ECO:0007669"/>
    <property type="project" value="InterPro"/>
</dbReference>
<organism evidence="4 5">
    <name type="scientific">Agitococcus lubricus</name>
    <dbReference type="NCBI Taxonomy" id="1077255"/>
    <lineage>
        <taxon>Bacteria</taxon>
        <taxon>Pseudomonadati</taxon>
        <taxon>Pseudomonadota</taxon>
        <taxon>Gammaproteobacteria</taxon>
        <taxon>Moraxellales</taxon>
        <taxon>Moraxellaceae</taxon>
        <taxon>Agitococcus</taxon>
    </lineage>
</organism>
<keyword evidence="5" id="KW-1185">Reference proteome</keyword>
<evidence type="ECO:0000259" key="3">
    <source>
        <dbReference type="Pfam" id="PF13676"/>
    </source>
</evidence>
<evidence type="ECO:0000313" key="4">
    <source>
        <dbReference type="EMBL" id="PTQ91358.1"/>
    </source>
</evidence>
<sequence>MSMEEALRRIAECKKNHTLELNLSSLNLEEIPQELTRLVWLKYLNLNGNQLSKLEGLNYLYLLKSLNLSENQLTKIEGLENLKSLESLGLSENQLTKIEGLDKLQSLTELNLIGNQLTKIEGLENLKSLTLLYLDNNQLTKIEGLENLKSLTRLDLDNNQLTKIEGLDKLQSLTELYLRGNQLTKIENLDKLQSLTELNLIGNQLTKIEGLENLKSLTRLDLDNNQLTKIEGLDKLQSLTELYLRGNQLTKIENLDKLQSLTELNLIGNQLTKIEGLENLKSLTRLDLDNNQLTKIEGLDKLQSLTELYLDNNQLTDIENLDELQSLTSLDLSENKINLDVLKIVVFPENLIELKIANNPFCQECGLVLDEYWDANHLKIIKSFLAQEHRELSLPCRIMLLGNHAAGKSSLLHYIKYQTLAQKSRSTHGLQVESLTFSQSATLPDAIFFDFGGQDYYHGIYRLFLRQQSSQIIVVNPSYNVNQLRLENSETVDNQQYTQDFSLDYWAAQLSYFHHANDEQIMNKDTFLVQSYANSHQQQWHYSHCLESRLLRFDYLELKNNPQLLNLQHFREALLLHIKSNKKTVFQTEKRSQLIKYVLANWHGEKISSKPIKVDTLNLKLNKKKYPLDWFKIDLSQLSAAGLIWYDEKIANGDFVWLNPKALVEDLHQRVFSPECLRHASHQGRLTAKELEKLKLHQATIELLQFYRVIFKHQPNKFDDQKIEYIIPNYLPLSSQDNALYSLSTFGLEQATFRLRFLHFMPIGLINHVVCFFGLQPDYKLFWRDLIVFTLSEELQGRYRIMIKLDFNQLEIQVCIQPQNNKNKEEYQQVKKYLFYCLMRFYWDLYANDGEPATFTHFRAILINNEPEFEHEKEGKRAVWGNPEYCFGRPIWSRFYAIRPNRTETESLRFIPNDLYVSIGAEHWVYYHQLAQHPNNEPHIQSYRLEESTPKLAKVIPVKPFEIFLNRELRAVKKIFISYSRKDVEYKDELSLFLKTTLGSHGHEVWDCGLLEEGKWDEQIQTKLAEADLVIFMLSINFFASNYIVNQELLNTLANINQANAKQKIMCIVVKTFPWDSFARLAKQSHVDDDRIGELADIYHQKPQKEDITQYQFLPYRRLPQSSINDQKHELIMPLARMSADERDEVYSDIVARVMKALGI</sequence>
<dbReference type="PANTHER" id="PTHR45973">
    <property type="entry name" value="PROTEIN PHOSPHATASE 1 REGULATORY SUBUNIT SDS22-RELATED"/>
    <property type="match status" value="1"/>
</dbReference>
<dbReference type="SMART" id="SM00369">
    <property type="entry name" value="LRR_TYP"/>
    <property type="match status" value="13"/>
</dbReference>
<dbReference type="EMBL" id="QAON01000001">
    <property type="protein sequence ID" value="PTQ91358.1"/>
    <property type="molecule type" value="Genomic_DNA"/>
</dbReference>
<comment type="caution">
    <text evidence="4">The sequence shown here is derived from an EMBL/GenBank/DDBJ whole genome shotgun (WGS) entry which is preliminary data.</text>
</comment>
<feature type="domain" description="TIR" evidence="3">
    <location>
        <begin position="975"/>
        <end position="1072"/>
    </location>
</feature>
<dbReference type="InterPro" id="IPR035897">
    <property type="entry name" value="Toll_tir_struct_dom_sf"/>
</dbReference>
<dbReference type="Pfam" id="PF08477">
    <property type="entry name" value="Roc"/>
    <property type="match status" value="1"/>
</dbReference>
<dbReference type="Gene3D" id="3.40.50.10140">
    <property type="entry name" value="Toll/interleukin-1 receptor homology (TIR) domain"/>
    <property type="match status" value="1"/>
</dbReference>
<evidence type="ECO:0000256" key="2">
    <source>
        <dbReference type="ARBA" id="ARBA00022737"/>
    </source>
</evidence>
<dbReference type="SMART" id="SM00364">
    <property type="entry name" value="LRR_BAC"/>
    <property type="match status" value="13"/>
</dbReference>
<dbReference type="SUPFAM" id="SSF52058">
    <property type="entry name" value="L domain-like"/>
    <property type="match status" value="2"/>
</dbReference>
<dbReference type="InterPro" id="IPR003591">
    <property type="entry name" value="Leu-rich_rpt_typical-subtyp"/>
</dbReference>
<dbReference type="InterPro" id="IPR027417">
    <property type="entry name" value="P-loop_NTPase"/>
</dbReference>
<evidence type="ECO:0000256" key="1">
    <source>
        <dbReference type="ARBA" id="ARBA00022614"/>
    </source>
</evidence>
<dbReference type="SUPFAM" id="SSF52540">
    <property type="entry name" value="P-loop containing nucleoside triphosphate hydrolases"/>
    <property type="match status" value="1"/>
</dbReference>
<dbReference type="SMART" id="SM00365">
    <property type="entry name" value="LRR_SD22"/>
    <property type="match status" value="14"/>
</dbReference>
<dbReference type="AlphaFoldDB" id="A0A2T5J492"/>
<dbReference type="PANTHER" id="PTHR45973:SF35">
    <property type="entry name" value="LEUCINE-RICH REPEAT-CONTAINING PROTEIN 43"/>
    <property type="match status" value="1"/>
</dbReference>